<dbReference type="InterPro" id="IPR052929">
    <property type="entry name" value="RNase_H-like_EbsB-rel"/>
</dbReference>
<dbReference type="AlphaFoldDB" id="A0AAW2D9P8"/>
<evidence type="ECO:0000313" key="1">
    <source>
        <dbReference type="EMBL" id="KAL0007320.1"/>
    </source>
</evidence>
<dbReference type="Proteomes" id="UP001459277">
    <property type="component" value="Unassembled WGS sequence"/>
</dbReference>
<reference evidence="1 2" key="1">
    <citation type="submission" date="2024-01" db="EMBL/GenBank/DDBJ databases">
        <title>A telomere-to-telomere, gap-free genome of sweet tea (Lithocarpus litseifolius).</title>
        <authorList>
            <person name="Zhou J."/>
        </authorList>
    </citation>
    <scope>NUCLEOTIDE SEQUENCE [LARGE SCALE GENOMIC DNA]</scope>
    <source>
        <strain evidence="1">Zhou-2022a</strain>
        <tissue evidence="1">Leaf</tissue>
    </source>
</reference>
<gene>
    <name evidence="1" type="ORF">SO802_008822</name>
</gene>
<sequence length="133" mass="14519">MLIWALWFRRNRPRTEGKPVPVGDVLPMANQILTDFLRANPVNSGSTRTVQRSQVQCSKPILPLVKINSVGAVFEDLSKAGVGVMVRDSHGMVLASMSEQIALTSSVAEVQAIGCCCESCKLCSRTLFLFSCF</sequence>
<protein>
    <recommendedName>
        <fullName evidence="3">RNase H type-1 domain-containing protein</fullName>
    </recommendedName>
</protein>
<dbReference type="EMBL" id="JAZDWU010000003">
    <property type="protein sequence ID" value="KAL0007320.1"/>
    <property type="molecule type" value="Genomic_DNA"/>
</dbReference>
<dbReference type="PANTHER" id="PTHR47074:SF72">
    <property type="entry name" value="RNASE H TYPE-1 DOMAIN-CONTAINING PROTEIN"/>
    <property type="match status" value="1"/>
</dbReference>
<name>A0AAW2D9P8_9ROSI</name>
<organism evidence="1 2">
    <name type="scientific">Lithocarpus litseifolius</name>
    <dbReference type="NCBI Taxonomy" id="425828"/>
    <lineage>
        <taxon>Eukaryota</taxon>
        <taxon>Viridiplantae</taxon>
        <taxon>Streptophyta</taxon>
        <taxon>Embryophyta</taxon>
        <taxon>Tracheophyta</taxon>
        <taxon>Spermatophyta</taxon>
        <taxon>Magnoliopsida</taxon>
        <taxon>eudicotyledons</taxon>
        <taxon>Gunneridae</taxon>
        <taxon>Pentapetalae</taxon>
        <taxon>rosids</taxon>
        <taxon>fabids</taxon>
        <taxon>Fagales</taxon>
        <taxon>Fagaceae</taxon>
        <taxon>Lithocarpus</taxon>
    </lineage>
</organism>
<comment type="caution">
    <text evidence="1">The sequence shown here is derived from an EMBL/GenBank/DDBJ whole genome shotgun (WGS) entry which is preliminary data.</text>
</comment>
<evidence type="ECO:0000313" key="2">
    <source>
        <dbReference type="Proteomes" id="UP001459277"/>
    </source>
</evidence>
<accession>A0AAW2D9P8</accession>
<keyword evidence="2" id="KW-1185">Reference proteome</keyword>
<dbReference type="PANTHER" id="PTHR47074">
    <property type="entry name" value="BNAC02G40300D PROTEIN"/>
    <property type="match status" value="1"/>
</dbReference>
<evidence type="ECO:0008006" key="3">
    <source>
        <dbReference type="Google" id="ProtNLM"/>
    </source>
</evidence>
<proteinExistence type="predicted"/>